<dbReference type="Proteomes" id="UP001597493">
    <property type="component" value="Unassembled WGS sequence"/>
</dbReference>
<dbReference type="InterPro" id="IPR014962">
    <property type="entry name" value="YolD"/>
</dbReference>
<dbReference type="EMBL" id="JBHUMY010000012">
    <property type="protein sequence ID" value="MFD2661105.1"/>
    <property type="molecule type" value="Genomic_DNA"/>
</dbReference>
<protein>
    <submittedName>
        <fullName evidence="1">YolD-like family protein</fullName>
    </submittedName>
</protein>
<name>A0ABW5QYD2_9BACL</name>
<sequence length="111" mass="13024">MTRKKLEGNGLWESSRMMLPEHKAAINERERESRRRRRIELDESEWERISNIVAESMEHRKPIRLRLYDPYEERLAEGVVERVDALRGRLLLGGAWLAVRDIEAASPEGEA</sequence>
<proteinExistence type="predicted"/>
<accession>A0ABW5QYD2</accession>
<organism evidence="1 2">
    <name type="scientific">Paenibacillus thailandensis</name>
    <dbReference type="NCBI Taxonomy" id="393250"/>
    <lineage>
        <taxon>Bacteria</taxon>
        <taxon>Bacillati</taxon>
        <taxon>Bacillota</taxon>
        <taxon>Bacilli</taxon>
        <taxon>Bacillales</taxon>
        <taxon>Paenibacillaceae</taxon>
        <taxon>Paenibacillus</taxon>
    </lineage>
</organism>
<evidence type="ECO:0000313" key="2">
    <source>
        <dbReference type="Proteomes" id="UP001597493"/>
    </source>
</evidence>
<evidence type="ECO:0000313" key="1">
    <source>
        <dbReference type="EMBL" id="MFD2661105.1"/>
    </source>
</evidence>
<gene>
    <name evidence="1" type="ORF">ACFSW5_12665</name>
</gene>
<comment type="caution">
    <text evidence="1">The sequence shown here is derived from an EMBL/GenBank/DDBJ whole genome shotgun (WGS) entry which is preliminary data.</text>
</comment>
<dbReference type="Pfam" id="PF08863">
    <property type="entry name" value="YolD"/>
    <property type="match status" value="1"/>
</dbReference>
<dbReference type="RefSeq" id="WP_379273461.1">
    <property type="nucleotide sequence ID" value="NZ_JBHUGT010000024.1"/>
</dbReference>
<keyword evidence="2" id="KW-1185">Reference proteome</keyword>
<reference evidence="2" key="1">
    <citation type="journal article" date="2019" name="Int. J. Syst. Evol. Microbiol.">
        <title>The Global Catalogue of Microorganisms (GCM) 10K type strain sequencing project: providing services to taxonomists for standard genome sequencing and annotation.</title>
        <authorList>
            <consortium name="The Broad Institute Genomics Platform"/>
            <consortium name="The Broad Institute Genome Sequencing Center for Infectious Disease"/>
            <person name="Wu L."/>
            <person name="Ma J."/>
        </authorList>
    </citation>
    <scope>NUCLEOTIDE SEQUENCE [LARGE SCALE GENOMIC DNA]</scope>
    <source>
        <strain evidence="2">TISTR 1827</strain>
    </source>
</reference>